<evidence type="ECO:0008006" key="4">
    <source>
        <dbReference type="Google" id="ProtNLM"/>
    </source>
</evidence>
<keyword evidence="3" id="KW-1185">Reference proteome</keyword>
<evidence type="ECO:0000256" key="1">
    <source>
        <dbReference type="SAM" id="Phobius"/>
    </source>
</evidence>
<dbReference type="InParanoid" id="D6Z0U2"/>
<gene>
    <name evidence="2" type="ordered locus">DaAHT2_2538</name>
</gene>
<keyword evidence="1" id="KW-0472">Membrane</keyword>
<protein>
    <recommendedName>
        <fullName evidence="4">AtpZ/AtpI family protein</fullName>
    </recommendedName>
</protein>
<dbReference type="Proteomes" id="UP000001508">
    <property type="component" value="Chromosome"/>
</dbReference>
<reference evidence="3" key="1">
    <citation type="submission" date="2010-02" db="EMBL/GenBank/DDBJ databases">
        <title>Complete sequence of Desulfurivibrio alkaliphilus AHT2.</title>
        <authorList>
            <consortium name="US DOE Joint Genome Institute"/>
            <person name="Pitluck S."/>
            <person name="Chertkov O."/>
            <person name="Detter J.C."/>
            <person name="Han C."/>
            <person name="Tapia R."/>
            <person name="Larimer F."/>
            <person name="Land M."/>
            <person name="Hauser L."/>
            <person name="Kyrpides N."/>
            <person name="Mikhailova N."/>
            <person name="Sorokin D.Y."/>
            <person name="Muyzer G."/>
            <person name="Woyke T."/>
        </authorList>
    </citation>
    <scope>NUCLEOTIDE SEQUENCE [LARGE SCALE GENOMIC DNA]</scope>
    <source>
        <strain evidence="3">DSM 19089 / UNIQEM U267 / AHT2</strain>
    </source>
</reference>
<proteinExistence type="predicted"/>
<organism evidence="2 3">
    <name type="scientific">Desulfurivibrio alkaliphilus (strain DSM 19089 / UNIQEM U267 / AHT2)</name>
    <dbReference type="NCBI Taxonomy" id="589865"/>
    <lineage>
        <taxon>Bacteria</taxon>
        <taxon>Pseudomonadati</taxon>
        <taxon>Thermodesulfobacteriota</taxon>
        <taxon>Desulfobulbia</taxon>
        <taxon>Desulfobulbales</taxon>
        <taxon>Desulfobulbaceae</taxon>
        <taxon>Desulfurivibrio</taxon>
    </lineage>
</organism>
<evidence type="ECO:0000313" key="3">
    <source>
        <dbReference type="Proteomes" id="UP000001508"/>
    </source>
</evidence>
<accession>D6Z0U2</accession>
<dbReference type="Pfam" id="PF09527">
    <property type="entry name" value="ATPase_gene1"/>
    <property type="match status" value="1"/>
</dbReference>
<dbReference type="STRING" id="589865.DaAHT2_2538"/>
<keyword evidence="1" id="KW-1133">Transmembrane helix</keyword>
<dbReference type="eggNOG" id="COG5336">
    <property type="taxonomic scope" value="Bacteria"/>
</dbReference>
<name>D6Z0U2_DESAT</name>
<feature type="transmembrane region" description="Helical" evidence="1">
    <location>
        <begin position="48"/>
        <end position="68"/>
    </location>
</feature>
<dbReference type="KEGG" id="dak:DaAHT2_2538"/>
<feature type="transmembrane region" description="Helical" evidence="1">
    <location>
        <begin position="12"/>
        <end position="36"/>
    </location>
</feature>
<dbReference type="OrthoDB" id="15401at2"/>
<dbReference type="AlphaFoldDB" id="D6Z0U2"/>
<dbReference type="EMBL" id="CP001940">
    <property type="protein sequence ID" value="ADH87202.1"/>
    <property type="molecule type" value="Genomic_DNA"/>
</dbReference>
<dbReference type="HOGENOM" id="CLU_137927_6_0_7"/>
<dbReference type="RefSeq" id="WP_013164712.1">
    <property type="nucleotide sequence ID" value="NC_014216.1"/>
</dbReference>
<evidence type="ECO:0000313" key="2">
    <source>
        <dbReference type="EMBL" id="ADH87202.1"/>
    </source>
</evidence>
<sequence length="74" mass="8332">MAGERQEVWKLLTIFGTIGMTMVFSVFIGLGIGYFLDHKVFDGRTAPWLTLIFLGFGIAAAFKNLYVLSQRKDL</sequence>
<dbReference type="InterPro" id="IPR032820">
    <property type="entry name" value="ATPase_put"/>
</dbReference>
<keyword evidence="1" id="KW-0812">Transmembrane</keyword>